<dbReference type="AlphaFoldDB" id="A0A1T3CHZ3"/>
<dbReference type="PROSITE" id="PS50048">
    <property type="entry name" value="ZN2_CY6_FUNGAL_2"/>
    <property type="match status" value="1"/>
</dbReference>
<dbReference type="SUPFAM" id="SSF57701">
    <property type="entry name" value="Zn2/Cys6 DNA-binding domain"/>
    <property type="match status" value="1"/>
</dbReference>
<organism evidence="11 12">
    <name type="scientific">Trichoderma guizhouense</name>
    <dbReference type="NCBI Taxonomy" id="1491466"/>
    <lineage>
        <taxon>Eukaryota</taxon>
        <taxon>Fungi</taxon>
        <taxon>Dikarya</taxon>
        <taxon>Ascomycota</taxon>
        <taxon>Pezizomycotina</taxon>
        <taxon>Sordariomycetes</taxon>
        <taxon>Hypocreomycetidae</taxon>
        <taxon>Hypocreales</taxon>
        <taxon>Hypocreaceae</taxon>
        <taxon>Trichoderma</taxon>
    </lineage>
</organism>
<evidence type="ECO:0000256" key="2">
    <source>
        <dbReference type="ARBA" id="ARBA00022771"/>
    </source>
</evidence>
<dbReference type="PROSITE" id="PS00028">
    <property type="entry name" value="ZINC_FINGER_C2H2_1"/>
    <property type="match status" value="1"/>
</dbReference>
<proteinExistence type="predicted"/>
<feature type="domain" description="Zn(2)-C6 fungal-type" evidence="9">
    <location>
        <begin position="83"/>
        <end position="110"/>
    </location>
</feature>
<evidence type="ECO:0000256" key="5">
    <source>
        <dbReference type="ARBA" id="ARBA00023163"/>
    </source>
</evidence>
<evidence type="ECO:0000259" key="10">
    <source>
        <dbReference type="PROSITE" id="PS50157"/>
    </source>
</evidence>
<dbReference type="SMART" id="SM00355">
    <property type="entry name" value="ZnF_C2H2"/>
    <property type="match status" value="2"/>
</dbReference>
<accession>A0A1T3CHZ3</accession>
<evidence type="ECO:0000256" key="6">
    <source>
        <dbReference type="ARBA" id="ARBA00023242"/>
    </source>
</evidence>
<keyword evidence="4" id="KW-0805">Transcription regulation</keyword>
<protein>
    <submittedName>
        <fullName evidence="11">Uncharacterized protein</fullName>
    </submittedName>
</protein>
<dbReference type="PROSITE" id="PS50157">
    <property type="entry name" value="ZINC_FINGER_C2H2_2"/>
    <property type="match status" value="2"/>
</dbReference>
<reference evidence="11 12" key="1">
    <citation type="submission" date="2016-04" db="EMBL/GenBank/DDBJ databases">
        <title>Multiple horizontal gene transfer events from other fungi enriched the ability of the initially mycotrophic fungus Trichoderma (Ascomycota) to feed on dead plant biomass.</title>
        <authorList>
            <person name="Atanasova L."/>
            <person name="Chenthamara K."/>
            <person name="Zhang J."/>
            <person name="Grujic M."/>
            <person name="Henrissat B."/>
            <person name="Kuo A."/>
            <person name="Aertz A."/>
            <person name="Salamov A."/>
            <person name="Lipzen A."/>
            <person name="Labutti K."/>
            <person name="Barry K."/>
            <person name="Miao Y."/>
            <person name="Rahimi M.J."/>
            <person name="Shen Q."/>
            <person name="Grigoriev I.V."/>
            <person name="Kubicek C.P."/>
            <person name="Druzhinina I.S."/>
        </authorList>
    </citation>
    <scope>NUCLEOTIDE SEQUENCE [LARGE SCALE GENOMIC DNA]</scope>
    <source>
        <strain evidence="11 12">NJAU 4742</strain>
    </source>
</reference>
<dbReference type="Proteomes" id="UP000191004">
    <property type="component" value="Unassembled WGS sequence"/>
</dbReference>
<evidence type="ECO:0000256" key="7">
    <source>
        <dbReference type="PROSITE-ProRule" id="PRU00042"/>
    </source>
</evidence>
<feature type="domain" description="C2H2-type" evidence="10">
    <location>
        <begin position="38"/>
        <end position="60"/>
    </location>
</feature>
<dbReference type="CDD" id="cd00067">
    <property type="entry name" value="GAL4"/>
    <property type="match status" value="1"/>
</dbReference>
<comment type="caution">
    <text evidence="11">The sequence shown here is derived from an EMBL/GenBank/DDBJ whole genome shotgun (WGS) entry which is preliminary data.</text>
</comment>
<feature type="compositionally biased region" description="Basic and acidic residues" evidence="8">
    <location>
        <begin position="247"/>
        <end position="260"/>
    </location>
</feature>
<evidence type="ECO:0000313" key="11">
    <source>
        <dbReference type="EMBL" id="OPB40713.1"/>
    </source>
</evidence>
<sequence>MPDATEIGIYQCGFCKAEYKRADHLVRHVRSHTKQRPFLCLVCGKGFSRQDLLKRHATIHHTQVLAGGEPSRSARNGPRVHQACRSCAAKKLKCTDEKPCKRCRERGMSCEEQSEETSGTLPPGRPALSYPTTPTSAMEFDLQTDILIPSGTDDTTITETLLASNSQKLADIIQDVLGVPDVGHFRQDDSAFPPFDNTDFSFFDVLDMPDKVPSNISPSSIPSAPESNIGVGSEAFQKSSVLSGWDPHGEADIRSPHEDLVLPNNSIRPEDLSSPGTVSGLETTIMSLATRDQIMHMILRRAPKNLVSCIIETFPTPEILTSIILYGLTHMRETMASSFIHEPSFDINNESLELLGALIAYGSVCSPSPALRHFGYAVQDMLPRVINDLVEEDDTARRDLGVAQAFYIQLYLAYWSAICRKIEVAETSTLLGATSLRRGHHFRNESYEAPETYLCMSELSLDQKWACWIAKESMKRLAYFAMTLDASMTLARKMPPVFSYAEMSIPLPASMDLWAATTCQEWQKLLLQRDNLRLTQPPPLSRILRHPYAVGEHFDMVDTQFTIHIFLSGFWALVLEYQQLSSLSKDAGMHDFVLNSRHSELVSTLEQFKAEVKARSILCPQMEILRELFCLHLHVSFDKVANYAGRGSEEDTRSAVPYVQRWFDNPKARDSLWHAGQVFNAAKKHAKKHLADMGVVALYHAAVVLWVWALLRKTQQPHDEVALPQVAIDGDDNLASFKLHNGWRGQLVLTGRAGQLIPLTEPALVTDLARDIILSNWGNEPVPITTQEVLCIMERFSDITRKRFSHI</sequence>
<dbReference type="Gene3D" id="3.30.160.60">
    <property type="entry name" value="Classic Zinc Finger"/>
    <property type="match status" value="2"/>
</dbReference>
<dbReference type="SMART" id="SM00066">
    <property type="entry name" value="GAL4"/>
    <property type="match status" value="1"/>
</dbReference>
<dbReference type="Pfam" id="PF00096">
    <property type="entry name" value="zf-C2H2"/>
    <property type="match status" value="2"/>
</dbReference>
<dbReference type="InterPro" id="IPR036864">
    <property type="entry name" value="Zn2-C6_fun-type_DNA-bd_sf"/>
</dbReference>
<keyword evidence="5" id="KW-0804">Transcription</keyword>
<dbReference type="GO" id="GO:0008270">
    <property type="term" value="F:zinc ion binding"/>
    <property type="evidence" value="ECO:0007669"/>
    <property type="project" value="UniProtKB-KW"/>
</dbReference>
<dbReference type="GO" id="GO:0006351">
    <property type="term" value="P:DNA-templated transcription"/>
    <property type="evidence" value="ECO:0007669"/>
    <property type="project" value="InterPro"/>
</dbReference>
<gene>
    <name evidence="11" type="ORF">A0O28_0007930</name>
</gene>
<dbReference type="Pfam" id="PF00172">
    <property type="entry name" value="Zn_clus"/>
    <property type="match status" value="1"/>
</dbReference>
<dbReference type="PANTHER" id="PTHR47660:SF2">
    <property type="entry name" value="TRANSCRIPTION FACTOR WITH C2H2 AND ZN(2)-CYS(6) DNA BINDING DOMAIN (EUROFUNG)"/>
    <property type="match status" value="1"/>
</dbReference>
<dbReference type="InterPro" id="IPR007219">
    <property type="entry name" value="XnlR_reg_dom"/>
</dbReference>
<dbReference type="Gene3D" id="4.10.240.10">
    <property type="entry name" value="Zn(2)-C6 fungal-type DNA-binding domain"/>
    <property type="match status" value="1"/>
</dbReference>
<evidence type="ECO:0000313" key="12">
    <source>
        <dbReference type="Proteomes" id="UP000191004"/>
    </source>
</evidence>
<dbReference type="GO" id="GO:0003677">
    <property type="term" value="F:DNA binding"/>
    <property type="evidence" value="ECO:0007669"/>
    <property type="project" value="InterPro"/>
</dbReference>
<dbReference type="PROSITE" id="PS00463">
    <property type="entry name" value="ZN2_CY6_FUNGAL_1"/>
    <property type="match status" value="1"/>
</dbReference>
<evidence type="ECO:0000256" key="3">
    <source>
        <dbReference type="ARBA" id="ARBA00022833"/>
    </source>
</evidence>
<keyword evidence="3" id="KW-0862">Zinc</keyword>
<evidence type="ECO:0000256" key="8">
    <source>
        <dbReference type="SAM" id="MobiDB-lite"/>
    </source>
</evidence>
<dbReference type="GO" id="GO:0000981">
    <property type="term" value="F:DNA-binding transcription factor activity, RNA polymerase II-specific"/>
    <property type="evidence" value="ECO:0007669"/>
    <property type="project" value="InterPro"/>
</dbReference>
<dbReference type="InterPro" id="IPR013087">
    <property type="entry name" value="Znf_C2H2_type"/>
</dbReference>
<keyword evidence="2 7" id="KW-0863">Zinc-finger</keyword>
<feature type="domain" description="C2H2-type" evidence="10">
    <location>
        <begin position="10"/>
        <end position="37"/>
    </location>
</feature>
<evidence type="ECO:0000256" key="1">
    <source>
        <dbReference type="ARBA" id="ARBA00022723"/>
    </source>
</evidence>
<dbReference type="PANTHER" id="PTHR47660">
    <property type="entry name" value="TRANSCRIPTION FACTOR WITH C2H2 AND ZN(2)-CYS(6) DNA BINDING DOMAIN (EUROFUNG)-RELATED-RELATED"/>
    <property type="match status" value="1"/>
</dbReference>
<keyword evidence="12" id="KW-1185">Reference proteome</keyword>
<keyword evidence="6" id="KW-0539">Nucleus</keyword>
<dbReference type="InterPro" id="IPR001138">
    <property type="entry name" value="Zn2Cys6_DnaBD"/>
</dbReference>
<dbReference type="EMBL" id="LVVK01000017">
    <property type="protein sequence ID" value="OPB40713.1"/>
    <property type="molecule type" value="Genomic_DNA"/>
</dbReference>
<dbReference type="InterPro" id="IPR036236">
    <property type="entry name" value="Znf_C2H2_sf"/>
</dbReference>
<feature type="region of interest" description="Disordered" evidence="8">
    <location>
        <begin position="247"/>
        <end position="278"/>
    </location>
</feature>
<name>A0A1T3CHZ3_9HYPO</name>
<dbReference type="SUPFAM" id="SSF57667">
    <property type="entry name" value="beta-beta-alpha zinc fingers"/>
    <property type="match status" value="1"/>
</dbReference>
<keyword evidence="1" id="KW-0479">Metal-binding</keyword>
<dbReference type="FunFam" id="3.30.160.60:FF:002343">
    <property type="entry name" value="Zinc finger protein 33A"/>
    <property type="match status" value="1"/>
</dbReference>
<evidence type="ECO:0000256" key="4">
    <source>
        <dbReference type="ARBA" id="ARBA00023015"/>
    </source>
</evidence>
<evidence type="ECO:0000259" key="9">
    <source>
        <dbReference type="PROSITE" id="PS50048"/>
    </source>
</evidence>
<dbReference type="Pfam" id="PF04082">
    <property type="entry name" value="Fungal_trans"/>
    <property type="match status" value="1"/>
</dbReference>